<dbReference type="SUPFAM" id="SSF57701">
    <property type="entry name" value="Zn2/Cys6 DNA-binding domain"/>
    <property type="match status" value="1"/>
</dbReference>
<keyword evidence="5" id="KW-0804">Transcription</keyword>
<dbReference type="PANTHER" id="PTHR31845">
    <property type="entry name" value="FINGER DOMAIN PROTEIN, PUTATIVE-RELATED"/>
    <property type="match status" value="1"/>
</dbReference>
<dbReference type="PANTHER" id="PTHR31845:SF17">
    <property type="entry name" value="ZN(II)2CYS6 TRANSCRIPTION FACTOR (EUROFUNG)"/>
    <property type="match status" value="1"/>
</dbReference>
<dbReference type="PROSITE" id="PS50048">
    <property type="entry name" value="ZN2_CY6_FUNGAL_2"/>
    <property type="match status" value="1"/>
</dbReference>
<dbReference type="CDD" id="cd12148">
    <property type="entry name" value="fungal_TF_MHR"/>
    <property type="match status" value="1"/>
</dbReference>
<evidence type="ECO:0000256" key="7">
    <source>
        <dbReference type="SAM" id="Coils"/>
    </source>
</evidence>
<dbReference type="PROSITE" id="PS00463">
    <property type="entry name" value="ZN2_CY6_FUNGAL_1"/>
    <property type="match status" value="1"/>
</dbReference>
<accession>A0ABR4KCZ0</accession>
<feature type="coiled-coil region" evidence="7">
    <location>
        <begin position="57"/>
        <end position="95"/>
    </location>
</feature>
<name>A0ABR4KCZ0_9EURO</name>
<comment type="subcellular location">
    <subcellularLocation>
        <location evidence="1">Nucleus</location>
    </subcellularLocation>
</comment>
<evidence type="ECO:0000256" key="3">
    <source>
        <dbReference type="ARBA" id="ARBA00023015"/>
    </source>
</evidence>
<evidence type="ECO:0000256" key="2">
    <source>
        <dbReference type="ARBA" id="ARBA00022833"/>
    </source>
</evidence>
<reference evidence="9 10" key="1">
    <citation type="submission" date="2024-07" db="EMBL/GenBank/DDBJ databases">
        <title>Section-level genome sequencing and comparative genomics of Aspergillus sections Usti and Cavernicolus.</title>
        <authorList>
            <consortium name="Lawrence Berkeley National Laboratory"/>
            <person name="Nybo J.L."/>
            <person name="Vesth T.C."/>
            <person name="Theobald S."/>
            <person name="Frisvad J.C."/>
            <person name="Larsen T.O."/>
            <person name="Kjaerboelling I."/>
            <person name="Rothschild-Mancinelli K."/>
            <person name="Lyhne E.K."/>
            <person name="Kogle M.E."/>
            <person name="Barry K."/>
            <person name="Clum A."/>
            <person name="Na H."/>
            <person name="Ledsgaard L."/>
            <person name="Lin J."/>
            <person name="Lipzen A."/>
            <person name="Kuo A."/>
            <person name="Riley R."/>
            <person name="Mondo S."/>
            <person name="Labutti K."/>
            <person name="Haridas S."/>
            <person name="Pangalinan J."/>
            <person name="Salamov A.A."/>
            <person name="Simmons B.A."/>
            <person name="Magnuson J.K."/>
            <person name="Chen J."/>
            <person name="Drula E."/>
            <person name="Henrissat B."/>
            <person name="Wiebenga A."/>
            <person name="Lubbers R.J."/>
            <person name="Gomes A.C."/>
            <person name="Makela M.R."/>
            <person name="Stajich J."/>
            <person name="Grigoriev I.V."/>
            <person name="Mortensen U.H."/>
            <person name="De Vries R.P."/>
            <person name="Baker S.E."/>
            <person name="Andersen M.R."/>
        </authorList>
    </citation>
    <scope>NUCLEOTIDE SEQUENCE [LARGE SCALE GENOMIC DNA]</scope>
    <source>
        <strain evidence="9 10">CBS 123904</strain>
    </source>
</reference>
<keyword evidence="3" id="KW-0805">Transcription regulation</keyword>
<keyword evidence="7" id="KW-0175">Coiled coil</keyword>
<dbReference type="Pfam" id="PF00172">
    <property type="entry name" value="Zn_clus"/>
    <property type="match status" value="1"/>
</dbReference>
<organism evidence="9 10">
    <name type="scientific">Aspergillus pseudoustus</name>
    <dbReference type="NCBI Taxonomy" id="1810923"/>
    <lineage>
        <taxon>Eukaryota</taxon>
        <taxon>Fungi</taxon>
        <taxon>Dikarya</taxon>
        <taxon>Ascomycota</taxon>
        <taxon>Pezizomycotina</taxon>
        <taxon>Eurotiomycetes</taxon>
        <taxon>Eurotiomycetidae</taxon>
        <taxon>Eurotiales</taxon>
        <taxon>Aspergillaceae</taxon>
        <taxon>Aspergillus</taxon>
        <taxon>Aspergillus subgen. Nidulantes</taxon>
    </lineage>
</organism>
<evidence type="ECO:0000256" key="4">
    <source>
        <dbReference type="ARBA" id="ARBA00023125"/>
    </source>
</evidence>
<keyword evidence="10" id="KW-1185">Reference proteome</keyword>
<dbReference type="InterPro" id="IPR051089">
    <property type="entry name" value="prtT"/>
</dbReference>
<sequence>MEEASRSLSACLRCRRKKLKCGGPSEIPCRRCRARKEECVFVPPKPIRAVPSSTDLDENAMDRLSILEQRLDGMEERHRVEIREMQNQISQLQSVSQPLSADAGSATSQSVLPVPSLPDDKGVVSRGLVDESEWEELYEFFYENCRNVVGFVDDQIYYPRGIAAQYPLMSTVICIIAARAIRPEKYQIYLAEADEMIKNTFAGPAPDIHAVRALMLLTAWTGRTRLWGYVASLCAELGLNTAALQLGDDAVEHTADLVQRARTWFTLCCFDLMANLNRPFVINKMREYLPFAKNLLASPYCQPVDHRVCAYIVGFTITADAKAQLPKTQLRLNPLRQEDIECLTMFDQRLDGWFYKVNNTLEPHYQTFADRQDRNRFMIPYAFMKIYVNGFALHGIPPDGGAPDRNRVFFIQRALDNACLLVRVQFESESFRQRLRYTIDYNGTSTYQAINFILKALPAAYQDLKCDEALTALRQAAEMFEQAGATDAAREVRRERKRMALLTQTVLSSPEDANSMPDLATLNGELFDIPNFLDAATWDEPFPTLDLYMLD</sequence>
<dbReference type="InterPro" id="IPR036864">
    <property type="entry name" value="Zn2-C6_fun-type_DNA-bd_sf"/>
</dbReference>
<dbReference type="Proteomes" id="UP001610446">
    <property type="component" value="Unassembled WGS sequence"/>
</dbReference>
<evidence type="ECO:0000313" key="9">
    <source>
        <dbReference type="EMBL" id="KAL2850147.1"/>
    </source>
</evidence>
<keyword evidence="2" id="KW-0862">Zinc</keyword>
<evidence type="ECO:0000256" key="1">
    <source>
        <dbReference type="ARBA" id="ARBA00004123"/>
    </source>
</evidence>
<evidence type="ECO:0000259" key="8">
    <source>
        <dbReference type="PROSITE" id="PS50048"/>
    </source>
</evidence>
<comment type="caution">
    <text evidence="9">The sequence shown here is derived from an EMBL/GenBank/DDBJ whole genome shotgun (WGS) entry which is preliminary data.</text>
</comment>
<gene>
    <name evidence="9" type="ORF">BJY01DRAFT_233355</name>
</gene>
<proteinExistence type="predicted"/>
<dbReference type="InterPro" id="IPR001138">
    <property type="entry name" value="Zn2Cys6_DnaBD"/>
</dbReference>
<evidence type="ECO:0000256" key="6">
    <source>
        <dbReference type="ARBA" id="ARBA00023242"/>
    </source>
</evidence>
<feature type="domain" description="Zn(2)-C6 fungal-type" evidence="8">
    <location>
        <begin position="10"/>
        <end position="41"/>
    </location>
</feature>
<dbReference type="Gene3D" id="4.10.240.10">
    <property type="entry name" value="Zn(2)-C6 fungal-type DNA-binding domain"/>
    <property type="match status" value="1"/>
</dbReference>
<keyword evidence="4" id="KW-0238">DNA-binding</keyword>
<evidence type="ECO:0000313" key="10">
    <source>
        <dbReference type="Proteomes" id="UP001610446"/>
    </source>
</evidence>
<dbReference type="CDD" id="cd00067">
    <property type="entry name" value="GAL4"/>
    <property type="match status" value="1"/>
</dbReference>
<protein>
    <recommendedName>
        <fullName evidence="8">Zn(2)-C6 fungal-type domain-containing protein</fullName>
    </recommendedName>
</protein>
<evidence type="ECO:0000256" key="5">
    <source>
        <dbReference type="ARBA" id="ARBA00023163"/>
    </source>
</evidence>
<dbReference type="EMBL" id="JBFXLU010000039">
    <property type="protein sequence ID" value="KAL2850147.1"/>
    <property type="molecule type" value="Genomic_DNA"/>
</dbReference>
<dbReference type="SMART" id="SM00066">
    <property type="entry name" value="GAL4"/>
    <property type="match status" value="1"/>
</dbReference>
<keyword evidence="6" id="KW-0539">Nucleus</keyword>